<keyword evidence="6" id="KW-0819">tRNA processing</keyword>
<evidence type="ECO:0000256" key="2">
    <source>
        <dbReference type="ARBA" id="ARBA00022603"/>
    </source>
</evidence>
<dbReference type="EMBL" id="CAADHZ010000020">
    <property type="protein sequence ID" value="VFR28137.1"/>
    <property type="molecule type" value="Genomic_DNA"/>
</dbReference>
<evidence type="ECO:0000256" key="3">
    <source>
        <dbReference type="ARBA" id="ARBA00022630"/>
    </source>
</evidence>
<feature type="domain" description="MnmC-like methyltransferase" evidence="11">
    <location>
        <begin position="135"/>
        <end position="255"/>
    </location>
</feature>
<dbReference type="PANTHER" id="PTHR13847">
    <property type="entry name" value="SARCOSINE DEHYDROGENASE-RELATED"/>
    <property type="match status" value="1"/>
</dbReference>
<evidence type="ECO:0000256" key="1">
    <source>
        <dbReference type="ARBA" id="ARBA00022490"/>
    </source>
</evidence>
<dbReference type="GO" id="GO:0016645">
    <property type="term" value="F:oxidoreductase activity, acting on the CH-NH group of donors"/>
    <property type="evidence" value="ECO:0007669"/>
    <property type="project" value="InterPro"/>
</dbReference>
<evidence type="ECO:0000313" key="12">
    <source>
        <dbReference type="EMBL" id="VFR28137.1"/>
    </source>
</evidence>
<dbReference type="InterPro" id="IPR047785">
    <property type="entry name" value="tRNA_MNMC2"/>
</dbReference>
<evidence type="ECO:0000256" key="5">
    <source>
        <dbReference type="ARBA" id="ARBA00022691"/>
    </source>
</evidence>
<dbReference type="Gene3D" id="3.50.50.60">
    <property type="entry name" value="FAD/NAD(P)-binding domain"/>
    <property type="match status" value="1"/>
</dbReference>
<gene>
    <name evidence="12" type="ORF">ANDO1_0970</name>
    <name evidence="13" type="ORF">ANDO2_0877</name>
</gene>
<keyword evidence="3" id="KW-0285">Flavoprotein</keyword>
<dbReference type="Gene3D" id="3.30.9.10">
    <property type="entry name" value="D-Amino Acid Oxidase, subunit A, domain 2"/>
    <property type="match status" value="1"/>
</dbReference>
<keyword evidence="5" id="KW-0949">S-adenosyl-L-methionine</keyword>
<dbReference type="NCBIfam" id="NF033855">
    <property type="entry name" value="tRNA_MNMC2"/>
    <property type="match status" value="1"/>
</dbReference>
<dbReference type="InterPro" id="IPR006076">
    <property type="entry name" value="FAD-dep_OxRdtase"/>
</dbReference>
<dbReference type="GO" id="GO:0008033">
    <property type="term" value="P:tRNA processing"/>
    <property type="evidence" value="ECO:0007669"/>
    <property type="project" value="UniProtKB-KW"/>
</dbReference>
<dbReference type="EC" id="2.1.1.61" evidence="12"/>
<keyword evidence="4 12" id="KW-0808">Transferase</keyword>
<name>A0A484PU31_9ZZZZ</name>
<keyword evidence="8" id="KW-0560">Oxidoreductase</keyword>
<evidence type="ECO:0000256" key="4">
    <source>
        <dbReference type="ARBA" id="ARBA00022679"/>
    </source>
</evidence>
<dbReference type="Pfam" id="PF05430">
    <property type="entry name" value="Methyltransf_30"/>
    <property type="match status" value="1"/>
</dbReference>
<keyword evidence="9" id="KW-0511">Multifunctional enzyme</keyword>
<dbReference type="AlphaFoldDB" id="A0A484PU31"/>
<evidence type="ECO:0000259" key="11">
    <source>
        <dbReference type="Pfam" id="PF05430"/>
    </source>
</evidence>
<dbReference type="SUPFAM" id="SSF51905">
    <property type="entry name" value="FAD/NAD(P)-binding domain"/>
    <property type="match status" value="1"/>
</dbReference>
<evidence type="ECO:0000256" key="8">
    <source>
        <dbReference type="ARBA" id="ARBA00023002"/>
    </source>
</evidence>
<protein>
    <submittedName>
        <fullName evidence="12">tRNA (5-methylaminomethyl-2-thiouridylate)-methyltransferase / FAD-dependent cmnm(5)s(2)U34 oxidoreductase</fullName>
        <ecNumber evidence="12">2.1.1.61</ecNumber>
    </submittedName>
</protein>
<evidence type="ECO:0000313" key="13">
    <source>
        <dbReference type="EMBL" id="VFR33938.1"/>
    </source>
</evidence>
<dbReference type="InterPro" id="IPR036188">
    <property type="entry name" value="FAD/NAD-bd_sf"/>
</dbReference>
<dbReference type="GO" id="GO:0004808">
    <property type="term" value="F:tRNA (5-methylaminomethyl-2-thiouridylate)(34)-methyltransferase activity"/>
    <property type="evidence" value="ECO:0007669"/>
    <property type="project" value="UniProtKB-EC"/>
</dbReference>
<proteinExistence type="inferred from homology"/>
<accession>A0A484PU31</accession>
<feature type="domain" description="FAD dependent oxidoreductase" evidence="10">
    <location>
        <begin position="275"/>
        <end position="618"/>
    </location>
</feature>
<dbReference type="Pfam" id="PF01266">
    <property type="entry name" value="DAO"/>
    <property type="match status" value="1"/>
</dbReference>
<organism evidence="12">
    <name type="scientific">plant metagenome</name>
    <dbReference type="NCBI Taxonomy" id="1297885"/>
    <lineage>
        <taxon>unclassified sequences</taxon>
        <taxon>metagenomes</taxon>
        <taxon>organismal metagenomes</taxon>
    </lineage>
</organism>
<dbReference type="Gene3D" id="3.40.50.150">
    <property type="entry name" value="Vaccinia Virus protein VP39"/>
    <property type="match status" value="1"/>
</dbReference>
<evidence type="ECO:0000256" key="9">
    <source>
        <dbReference type="ARBA" id="ARBA00023268"/>
    </source>
</evidence>
<dbReference type="HAMAP" id="MF_01102">
    <property type="entry name" value="MnmC"/>
    <property type="match status" value="1"/>
</dbReference>
<sequence length="639" mass="66512">MSGHSFDLQLPAVPSFHMSSTYQPLQPAILVRNAQGLPCSPRYDDVYHPAPGDGIAQSRRVFLAGNGLPGRWAGRETFTVCETGFGLGLNFLALWQAWRDDPARPRRLHMLSVEAHPFSRDDLATLLRECVPDDLQSCAQALLAQWPPLLPGLHRLEFEGGNVTLTLGLGLAESVVPQWDARADAYFLDGFAPAGNPQMWTSALLRALSDLSAPDATLATWCSVGAVRRALDEVGFAVTRREGEAGKRHVTVGVRKPEAGAGARAQAVFAGAHEAIIVGGGPAGAGVAQSLALRGWRVTVVDEAAAAAGMTHAGHLAAACTPLIARDDNLRARLSRAGSRRALARWQDLPETGAPRVCGTVQLARDAGRAADLAGTLAVLAFPSSWVRAVSQEEAGALAGVPVRRGGIFFAEGMLVRPQGLVAGLLATPGVRRLAARVARVTRSGPQWRVSDETGQVLAEAPVLVLANAAAAPALLRTVTGNEAAWPSLAGMHRLAGEVAHVPADALAGGPRCVVGGEGYLLPGVDGLCVAGSTYVHGAERAERSPEGRDTAIGKALGLVDLPLAGDPGAGGWAGWRAVLPGRLPAIGEVPGAAGLWLATGYASRGFCWSALAGDLVGARLMGEPIPLERDLQAALGPR</sequence>
<dbReference type="PANTHER" id="PTHR13847:SF283">
    <property type="entry name" value="TRNA 5-METHYLAMINOMETHYL-2-THIOURIDINE BIOSYNTHESIS BIFUNCTIONAL PROTEIN MNMC"/>
    <property type="match status" value="1"/>
</dbReference>
<keyword evidence="2 12" id="KW-0489">Methyltransferase</keyword>
<dbReference type="GO" id="GO:0005737">
    <property type="term" value="C:cytoplasm"/>
    <property type="evidence" value="ECO:0007669"/>
    <property type="project" value="TreeGrafter"/>
</dbReference>
<dbReference type="InterPro" id="IPR008471">
    <property type="entry name" value="MnmC-like_methylTransf"/>
</dbReference>
<dbReference type="InterPro" id="IPR029063">
    <property type="entry name" value="SAM-dependent_MTases_sf"/>
</dbReference>
<dbReference type="InterPro" id="IPR023032">
    <property type="entry name" value="tRNA_MAMT_biosynth_bifunc_MnmC"/>
</dbReference>
<evidence type="ECO:0000256" key="7">
    <source>
        <dbReference type="ARBA" id="ARBA00022827"/>
    </source>
</evidence>
<keyword evidence="7" id="KW-0274">FAD</keyword>
<evidence type="ECO:0000256" key="6">
    <source>
        <dbReference type="ARBA" id="ARBA00022694"/>
    </source>
</evidence>
<keyword evidence="1" id="KW-0963">Cytoplasm</keyword>
<dbReference type="GO" id="GO:0032259">
    <property type="term" value="P:methylation"/>
    <property type="evidence" value="ECO:0007669"/>
    <property type="project" value="UniProtKB-KW"/>
</dbReference>
<dbReference type="EMBL" id="CAADIB010000012">
    <property type="protein sequence ID" value="VFR33938.1"/>
    <property type="molecule type" value="Genomic_DNA"/>
</dbReference>
<evidence type="ECO:0000259" key="10">
    <source>
        <dbReference type="Pfam" id="PF01266"/>
    </source>
</evidence>
<reference evidence="12" key="1">
    <citation type="submission" date="2019-03" db="EMBL/GenBank/DDBJ databases">
        <authorList>
            <person name="Danneels B."/>
        </authorList>
    </citation>
    <scope>NUCLEOTIDE SEQUENCE</scope>
</reference>